<dbReference type="Gene3D" id="3.40.50.300">
    <property type="entry name" value="P-loop containing nucleotide triphosphate hydrolases"/>
    <property type="match status" value="1"/>
</dbReference>
<protein>
    <recommendedName>
        <fullName evidence="3">HPr kinase/phosphorylase</fullName>
    </recommendedName>
</protein>
<dbReference type="EMBL" id="CP124545">
    <property type="protein sequence ID" value="WGV46953.2"/>
    <property type="molecule type" value="Genomic_DNA"/>
</dbReference>
<evidence type="ECO:0000313" key="1">
    <source>
        <dbReference type="EMBL" id="WGV46953.2"/>
    </source>
</evidence>
<proteinExistence type="predicted"/>
<name>A0AAX3UZM3_RHOER</name>
<evidence type="ECO:0000313" key="2">
    <source>
        <dbReference type="Proteomes" id="UP001230933"/>
    </source>
</evidence>
<dbReference type="SUPFAM" id="SSF52540">
    <property type="entry name" value="P-loop containing nucleoside triphosphate hydrolases"/>
    <property type="match status" value="1"/>
</dbReference>
<accession>A0AAX3UZM3</accession>
<reference evidence="1" key="1">
    <citation type="submission" date="2023-08" db="EMBL/GenBank/DDBJ databases">
        <title>Isolation and Characterization of Rhodococcus erythropolis MGMM8.</title>
        <authorList>
            <person name="Diabankana R.G.C."/>
            <person name="Afordoanyi D.M."/>
            <person name="Validov S.Z."/>
        </authorList>
    </citation>
    <scope>NUCLEOTIDE SEQUENCE</scope>
    <source>
        <strain evidence="1">MGMM8</strain>
    </source>
</reference>
<dbReference type="InterPro" id="IPR027417">
    <property type="entry name" value="P-loop_NTPase"/>
</dbReference>
<gene>
    <name evidence="1" type="ORF">QIE55_15270</name>
</gene>
<evidence type="ECO:0008006" key="3">
    <source>
        <dbReference type="Google" id="ProtNLM"/>
    </source>
</evidence>
<dbReference type="RefSeq" id="WP_257209919.1">
    <property type="nucleotide sequence ID" value="NZ_CP011295.1"/>
</dbReference>
<organism evidence="1 2">
    <name type="scientific">Rhodococcus erythropolis</name>
    <name type="common">Arthrobacter picolinophilus</name>
    <dbReference type="NCBI Taxonomy" id="1833"/>
    <lineage>
        <taxon>Bacteria</taxon>
        <taxon>Bacillati</taxon>
        <taxon>Actinomycetota</taxon>
        <taxon>Actinomycetes</taxon>
        <taxon>Mycobacteriales</taxon>
        <taxon>Nocardiaceae</taxon>
        <taxon>Rhodococcus</taxon>
        <taxon>Rhodococcus erythropolis group</taxon>
    </lineage>
</organism>
<dbReference type="AlphaFoldDB" id="A0AAX3UZM3"/>
<dbReference type="Proteomes" id="UP001230933">
    <property type="component" value="Chromosome"/>
</dbReference>
<dbReference type="SUPFAM" id="SSF53795">
    <property type="entry name" value="PEP carboxykinase-like"/>
    <property type="match status" value="1"/>
</dbReference>
<sequence length="292" mass="31610">MTGSHVPQFRTHYLWVDAIVRGPAIPELGVIEHRIASPWPADHNVEVRIQRNRSTFGRWDATIDSTIGGRKEPLIGLDGLHLAENVYRTVHRDVMTAADTELWTRLHAALVDCNGVRVAIAGHSGAGKTTLALALALRGAQLRADEGVFIRGTEAVGLPRRVHLKAGTFDVLPDIKAHDSLYLPYTPSVWALDPSTLPATPNVDSAVRGIDLVLILDKWDGGPTRIAPMPAPQAIQSLAEQSALWSDNHGLTLRNIAALLSNAPCYRMIRHHGDTGADTVEELVASCVTPGT</sequence>